<evidence type="ECO:0000256" key="6">
    <source>
        <dbReference type="SAM" id="SignalP"/>
    </source>
</evidence>
<dbReference type="RefSeq" id="WP_268007016.1">
    <property type="nucleotide sequence ID" value="NZ_CP104067.1"/>
</dbReference>
<dbReference type="Gene3D" id="3.40.190.10">
    <property type="entry name" value="Periplasmic binding protein-like II"/>
    <property type="match status" value="1"/>
</dbReference>
<evidence type="ECO:0000256" key="5">
    <source>
        <dbReference type="ARBA" id="ARBA00023288"/>
    </source>
</evidence>
<keyword evidence="1" id="KW-1003">Cell membrane</keyword>
<protein>
    <submittedName>
        <fullName evidence="7">ABC transporter substrate-binding protein</fullName>
    </submittedName>
</protein>
<keyword evidence="5" id="KW-0449">Lipoprotein</keyword>
<keyword evidence="3" id="KW-0472">Membrane</keyword>
<dbReference type="Proteomes" id="UP001164761">
    <property type="component" value="Chromosome"/>
</dbReference>
<feature type="chain" id="PRO_5047351677" evidence="6">
    <location>
        <begin position="22"/>
        <end position="440"/>
    </location>
</feature>
<evidence type="ECO:0000256" key="1">
    <source>
        <dbReference type="ARBA" id="ARBA00022475"/>
    </source>
</evidence>
<dbReference type="PANTHER" id="PTHR43649">
    <property type="entry name" value="ARABINOSE-BINDING PROTEIN-RELATED"/>
    <property type="match status" value="1"/>
</dbReference>
<gene>
    <name evidence="7" type="ORF">NZD89_07000</name>
</gene>
<dbReference type="Pfam" id="PF01547">
    <property type="entry name" value="SBP_bac_1"/>
    <property type="match status" value="1"/>
</dbReference>
<evidence type="ECO:0000256" key="3">
    <source>
        <dbReference type="ARBA" id="ARBA00023136"/>
    </source>
</evidence>
<keyword evidence="8" id="KW-1185">Reference proteome</keyword>
<dbReference type="PROSITE" id="PS51257">
    <property type="entry name" value="PROKAR_LIPOPROTEIN"/>
    <property type="match status" value="1"/>
</dbReference>
<dbReference type="InterPro" id="IPR050490">
    <property type="entry name" value="Bact_solute-bd_prot1"/>
</dbReference>
<evidence type="ECO:0000256" key="4">
    <source>
        <dbReference type="ARBA" id="ARBA00023139"/>
    </source>
</evidence>
<dbReference type="EMBL" id="CP104067">
    <property type="protein sequence ID" value="WAH43140.1"/>
    <property type="molecule type" value="Genomic_DNA"/>
</dbReference>
<organism evidence="7 8">
    <name type="scientific">Alicyclobacillus fastidiosus</name>
    <dbReference type="NCBI Taxonomy" id="392011"/>
    <lineage>
        <taxon>Bacteria</taxon>
        <taxon>Bacillati</taxon>
        <taxon>Bacillota</taxon>
        <taxon>Bacilli</taxon>
        <taxon>Bacillales</taxon>
        <taxon>Alicyclobacillaceae</taxon>
        <taxon>Alicyclobacillus</taxon>
    </lineage>
</organism>
<dbReference type="PANTHER" id="PTHR43649:SF33">
    <property type="entry name" value="POLYGALACTURONAN_RHAMNOGALACTURONAN-BINDING PROTEIN YTCQ"/>
    <property type="match status" value="1"/>
</dbReference>
<name>A0ABY6ZJN3_9BACL</name>
<dbReference type="SUPFAM" id="SSF53850">
    <property type="entry name" value="Periplasmic binding protein-like II"/>
    <property type="match status" value="1"/>
</dbReference>
<evidence type="ECO:0000313" key="8">
    <source>
        <dbReference type="Proteomes" id="UP001164761"/>
    </source>
</evidence>
<feature type="signal peptide" evidence="6">
    <location>
        <begin position="1"/>
        <end position="21"/>
    </location>
</feature>
<dbReference type="InterPro" id="IPR006059">
    <property type="entry name" value="SBP"/>
</dbReference>
<evidence type="ECO:0000256" key="2">
    <source>
        <dbReference type="ARBA" id="ARBA00022729"/>
    </source>
</evidence>
<keyword evidence="4" id="KW-0564">Palmitate</keyword>
<proteinExistence type="predicted"/>
<reference evidence="7" key="1">
    <citation type="submission" date="2022-08" db="EMBL/GenBank/DDBJ databases">
        <title>Alicyclobacillus fastidiosus DSM 17978, complete genome.</title>
        <authorList>
            <person name="Wang Q."/>
            <person name="Cai R."/>
            <person name="Wang Z."/>
        </authorList>
    </citation>
    <scope>NUCLEOTIDE SEQUENCE</scope>
    <source>
        <strain evidence="7">DSM 17978</strain>
    </source>
</reference>
<accession>A0ABY6ZJN3</accession>
<evidence type="ECO:0000313" key="7">
    <source>
        <dbReference type="EMBL" id="WAH43140.1"/>
    </source>
</evidence>
<keyword evidence="2 6" id="KW-0732">Signal</keyword>
<sequence>MKRRIITASLVAILVSVQLISGCDQGTAAASGTESTKVKDVTLTMWTHDQDYANLFTSEEKIWAKQYPQYHITFQAQVFPASDFWNKELNAMVSNESLPNFLDLEISHFSLFMKPGVLPKYVLNLTPLLGSTQNDLEKLTPYTYQGNVYALESALSPVGYYYQPAIFKKYGIKTPSTTWAQFYQDGLELSKHGIAMAPIAEDGSSAVFQNLFYEAGGSFFNSSGKMTVDSPPAYTTLAYIKQSVDHGVFKMVNSNTFWGPGIYQDYEQGKIAGVIAPDWYASAELESSAPGMAGKWRLQTMPRWPNSPYTTSTWGGTGIAVAKNTPNAQLAWSLLRFVYATQAGQVQRFNKIGYFPNMKSAQADPAVVNQQFSYFGGQKIGLIWDAASRKIPEYWQSPLEAEFQTFLGNALESVYLDKQSVKAAMSQLEEQMKQQQFFGY</sequence>